<dbReference type="InterPro" id="IPR016163">
    <property type="entry name" value="Ald_DH_C"/>
</dbReference>
<dbReference type="Gene3D" id="3.40.309.10">
    <property type="entry name" value="Aldehyde Dehydrogenase, Chain A, domain 2"/>
    <property type="match status" value="1"/>
</dbReference>
<dbReference type="SUPFAM" id="SSF53720">
    <property type="entry name" value="ALDH-like"/>
    <property type="match status" value="1"/>
</dbReference>
<evidence type="ECO:0000313" key="6">
    <source>
        <dbReference type="EMBL" id="OJG47114.1"/>
    </source>
</evidence>
<feature type="active site" evidence="4">
    <location>
        <position position="254"/>
    </location>
</feature>
<dbReference type="GO" id="GO:0004777">
    <property type="term" value="F:succinate-semialdehyde dehydrogenase (NAD+) activity"/>
    <property type="evidence" value="ECO:0007669"/>
    <property type="project" value="TreeGrafter"/>
</dbReference>
<keyword evidence="7" id="KW-1185">Reference proteome</keyword>
<accession>A0A1L8TSV6</accession>
<dbReference type="PANTHER" id="PTHR43353">
    <property type="entry name" value="SUCCINATE-SEMIALDEHYDE DEHYDROGENASE, MITOCHONDRIAL"/>
    <property type="match status" value="1"/>
</dbReference>
<feature type="active site" evidence="4">
    <location>
        <position position="288"/>
    </location>
</feature>
<reference evidence="6 7" key="1">
    <citation type="submission" date="2014-12" db="EMBL/GenBank/DDBJ databases">
        <title>Draft genome sequences of 29 type strains of Enterococci.</title>
        <authorList>
            <person name="Zhong Z."/>
            <person name="Sun Z."/>
            <person name="Liu W."/>
            <person name="Zhang W."/>
            <person name="Zhang H."/>
        </authorList>
    </citation>
    <scope>NUCLEOTIDE SEQUENCE [LARGE SCALE GENOMIC DNA]</scope>
    <source>
        <strain evidence="6 7">DSM 17122</strain>
    </source>
</reference>
<dbReference type="InterPro" id="IPR016161">
    <property type="entry name" value="Ald_DH/histidinol_DH"/>
</dbReference>
<dbReference type="PIRSF" id="PIRSF036492">
    <property type="entry name" value="ALDH"/>
    <property type="match status" value="1"/>
</dbReference>
<evidence type="ECO:0000256" key="2">
    <source>
        <dbReference type="ARBA" id="ARBA00023002"/>
    </source>
</evidence>
<organism evidence="6 7">
    <name type="scientific">Enterococcus hermanniensis</name>
    <dbReference type="NCBI Taxonomy" id="249189"/>
    <lineage>
        <taxon>Bacteria</taxon>
        <taxon>Bacillati</taxon>
        <taxon>Bacillota</taxon>
        <taxon>Bacilli</taxon>
        <taxon>Lactobacillales</taxon>
        <taxon>Enterococcaceae</taxon>
        <taxon>Enterococcus</taxon>
    </lineage>
</organism>
<dbReference type="FunFam" id="3.40.309.10:FF:000004">
    <property type="entry name" value="Succinate-semialdehyde dehydrogenase I"/>
    <property type="match status" value="1"/>
</dbReference>
<dbReference type="GO" id="GO:0006081">
    <property type="term" value="P:aldehyde metabolic process"/>
    <property type="evidence" value="ECO:0007669"/>
    <property type="project" value="InterPro"/>
</dbReference>
<comment type="caution">
    <text evidence="6">The sequence shown here is derived from an EMBL/GenBank/DDBJ whole genome shotgun (WGS) entry which is preliminary data.</text>
</comment>
<comment type="similarity">
    <text evidence="1 3">Belongs to the aldehyde dehydrogenase family.</text>
</comment>
<dbReference type="InterPro" id="IPR050740">
    <property type="entry name" value="Aldehyde_DH_Superfamily"/>
</dbReference>
<dbReference type="InterPro" id="IPR015590">
    <property type="entry name" value="Aldehyde_DH_dom"/>
</dbReference>
<feature type="domain" description="Aldehyde dehydrogenase" evidence="5">
    <location>
        <begin position="20"/>
        <end position="480"/>
    </location>
</feature>
<evidence type="ECO:0000256" key="1">
    <source>
        <dbReference type="ARBA" id="ARBA00009986"/>
    </source>
</evidence>
<proteinExistence type="inferred from homology"/>
<dbReference type="FunFam" id="3.40.605.10:FF:000005">
    <property type="entry name" value="Succinate-semialdehyde dehydrogenase I"/>
    <property type="match status" value="1"/>
</dbReference>
<sequence>MTKKQELPTVETRLYIDGKWIDGSQGTTAVINPATGETLAEVQAGGEKETYAAIKAANKAFTDWSRQSPAERAKLMNKMADLVEADADRLATIMTMEQGKPLTQAKGEIQTNVENLRWNAAEGQRLFGEIIPSPVTNQWQVRKQAVGVVGAITPWNFPSNMIIRKISPAIAAGCTVILKPSKQTPLSALALMELFDQAGFPDGVVNIVMGDSSTIGKILSESEEVQKITFTGSTGVGQTLNEQAAPTLKNVSMELGGHAPYIIFPDADIERAVETLIQTKFINNGQVCTSPNRIFVHKDIKEKVTNLLVEAIKQVTVGNGLDDTTVGPLINQAGVDKVADQLADATDKGAKILAGGHRLDKDEYANGFFFEPTILDGVTKEMDIFYKETFGPVIPLITFEDEEQVIKDANDTEFGLASYFFATNIHTIDNVSNKLQYGMVGVNDTSISNSATPFGGVKHSGFGRENGSYGVEEYVEVKFVTIRTAK</sequence>
<dbReference type="AlphaFoldDB" id="A0A1L8TSV6"/>
<evidence type="ECO:0000259" key="5">
    <source>
        <dbReference type="Pfam" id="PF00171"/>
    </source>
</evidence>
<dbReference type="OrthoDB" id="9762913at2"/>
<protein>
    <recommendedName>
        <fullName evidence="3">Aldehyde dehydrogenase</fullName>
    </recommendedName>
</protein>
<dbReference type="PANTHER" id="PTHR43353:SF5">
    <property type="entry name" value="SUCCINATE-SEMIALDEHYDE DEHYDROGENASE, MITOCHONDRIAL"/>
    <property type="match status" value="1"/>
</dbReference>
<evidence type="ECO:0000256" key="3">
    <source>
        <dbReference type="PIRNR" id="PIRNR036492"/>
    </source>
</evidence>
<name>A0A1L8TSV6_9ENTE</name>
<dbReference type="InterPro" id="IPR016162">
    <property type="entry name" value="Ald_DH_N"/>
</dbReference>
<dbReference type="Gene3D" id="3.40.605.10">
    <property type="entry name" value="Aldehyde Dehydrogenase, Chain A, domain 1"/>
    <property type="match status" value="1"/>
</dbReference>
<keyword evidence="2 3" id="KW-0560">Oxidoreductase</keyword>
<dbReference type="RefSeq" id="WP_071856763.1">
    <property type="nucleotide sequence ID" value="NZ_JBHSHK010000005.1"/>
</dbReference>
<evidence type="ECO:0000313" key="7">
    <source>
        <dbReference type="Proteomes" id="UP000182077"/>
    </source>
</evidence>
<dbReference type="InterPro" id="IPR012394">
    <property type="entry name" value="Aldehyde_DH_NAD(P)"/>
</dbReference>
<dbReference type="EMBL" id="JXKQ01000001">
    <property type="protein sequence ID" value="OJG47114.1"/>
    <property type="molecule type" value="Genomic_DNA"/>
</dbReference>
<dbReference type="GO" id="GO:0009450">
    <property type="term" value="P:gamma-aminobutyric acid catabolic process"/>
    <property type="evidence" value="ECO:0007669"/>
    <property type="project" value="TreeGrafter"/>
</dbReference>
<dbReference type="Pfam" id="PF00171">
    <property type="entry name" value="Aldedh"/>
    <property type="match status" value="1"/>
</dbReference>
<dbReference type="CDD" id="cd07103">
    <property type="entry name" value="ALDH_F5_SSADH_GabD"/>
    <property type="match status" value="1"/>
</dbReference>
<gene>
    <name evidence="6" type="ORF">RV04_GL000361</name>
</gene>
<dbReference type="STRING" id="249189.RV04_GL000361"/>
<dbReference type="Proteomes" id="UP000182077">
    <property type="component" value="Unassembled WGS sequence"/>
</dbReference>
<evidence type="ECO:0000256" key="4">
    <source>
        <dbReference type="PIRSR" id="PIRSR036492-1"/>
    </source>
</evidence>